<dbReference type="InterPro" id="IPR011009">
    <property type="entry name" value="Kinase-like_dom_sf"/>
</dbReference>
<evidence type="ECO:0000313" key="3">
    <source>
        <dbReference type="Proteomes" id="UP001470230"/>
    </source>
</evidence>
<dbReference type="Gene3D" id="1.10.510.10">
    <property type="entry name" value="Transferase(Phosphotransferase) domain 1"/>
    <property type="match status" value="2"/>
</dbReference>
<dbReference type="EMBL" id="JAPFFF010000013">
    <property type="protein sequence ID" value="KAK8871814.1"/>
    <property type="molecule type" value="Genomic_DNA"/>
</dbReference>
<dbReference type="InterPro" id="IPR050167">
    <property type="entry name" value="Ser_Thr_protein_kinase"/>
</dbReference>
<name>A0ABR2J2L6_9EUKA</name>
<dbReference type="PROSITE" id="PS50011">
    <property type="entry name" value="PROTEIN_KINASE_DOM"/>
    <property type="match status" value="2"/>
</dbReference>
<keyword evidence="3" id="KW-1185">Reference proteome</keyword>
<dbReference type="InterPro" id="IPR008271">
    <property type="entry name" value="Ser/Thr_kinase_AS"/>
</dbReference>
<dbReference type="SMART" id="SM00220">
    <property type="entry name" value="S_TKc"/>
    <property type="match status" value="1"/>
</dbReference>
<dbReference type="PANTHER" id="PTHR23257">
    <property type="entry name" value="SERINE-THREONINE PROTEIN KINASE"/>
    <property type="match status" value="1"/>
</dbReference>
<gene>
    <name evidence="2" type="ORF">M9Y10_007557</name>
</gene>
<accession>A0ABR2J2L6</accession>
<dbReference type="InterPro" id="IPR001245">
    <property type="entry name" value="Ser-Thr/Tyr_kinase_cat_dom"/>
</dbReference>
<feature type="domain" description="Protein kinase" evidence="1">
    <location>
        <begin position="382"/>
        <end position="649"/>
    </location>
</feature>
<dbReference type="Pfam" id="PF00069">
    <property type="entry name" value="Pkinase"/>
    <property type="match status" value="1"/>
</dbReference>
<protein>
    <recommendedName>
        <fullName evidence="1">Protein kinase domain-containing protein</fullName>
    </recommendedName>
</protein>
<feature type="domain" description="Protein kinase" evidence="1">
    <location>
        <begin position="34"/>
        <end position="337"/>
    </location>
</feature>
<evidence type="ECO:0000259" key="1">
    <source>
        <dbReference type="PROSITE" id="PS50011"/>
    </source>
</evidence>
<organism evidence="2 3">
    <name type="scientific">Tritrichomonas musculus</name>
    <dbReference type="NCBI Taxonomy" id="1915356"/>
    <lineage>
        <taxon>Eukaryota</taxon>
        <taxon>Metamonada</taxon>
        <taxon>Parabasalia</taxon>
        <taxon>Tritrichomonadida</taxon>
        <taxon>Tritrichomonadidae</taxon>
        <taxon>Tritrichomonas</taxon>
    </lineage>
</organism>
<dbReference type="InterPro" id="IPR000719">
    <property type="entry name" value="Prot_kinase_dom"/>
</dbReference>
<reference evidence="2 3" key="1">
    <citation type="submission" date="2024-04" db="EMBL/GenBank/DDBJ databases">
        <title>Tritrichomonas musculus Genome.</title>
        <authorList>
            <person name="Alves-Ferreira E."/>
            <person name="Grigg M."/>
            <person name="Lorenzi H."/>
            <person name="Galac M."/>
        </authorList>
    </citation>
    <scope>NUCLEOTIDE SEQUENCE [LARGE SCALE GENOMIC DNA]</scope>
    <source>
        <strain evidence="2 3">EAF2021</strain>
    </source>
</reference>
<dbReference type="PANTHER" id="PTHR23257:SF969">
    <property type="entry name" value="INTEGRIN-LINKED PROTEIN KINASE"/>
    <property type="match status" value="1"/>
</dbReference>
<proteinExistence type="predicted"/>
<dbReference type="Proteomes" id="UP001470230">
    <property type="component" value="Unassembled WGS sequence"/>
</dbReference>
<evidence type="ECO:0000313" key="2">
    <source>
        <dbReference type="EMBL" id="KAK8871814.1"/>
    </source>
</evidence>
<dbReference type="PROSITE" id="PS00108">
    <property type="entry name" value="PROTEIN_KINASE_ST"/>
    <property type="match status" value="1"/>
</dbReference>
<sequence>MFKKKEKTNTLKRVCKIEFSPEGVKCDGEIIDYLWQFNHVPEYLFGETKILNSLDLHDYIIQLRLLHHAQNPLVGFEKKTNKKVIFFKFIEFTIQDLASYFVLSLVLKTPGLVKFIGIYIPEKSNKFQIPPENNQTNESITISDPMLAWEYLENGNAFTLVDNYLSRRDDKLNPTIRCKIIYGIAAIMNYVHKKGFVHLCLSTSCIFLDDNFEPKISGFEYTYPHCNKYDEALTPCSTIFISPEIIECDEDYIGPPSDVYSYGMIVYRMFSKEFLGFERVKSKFLFKNQILNGMRPERPKNIPDFYWNLIEWCWAPNPVIRPSFENILRNIKSHDFTLEEFGMKTDVKSIYEYQDRMDKLYKIHDSEEKELSFVGSDEEQYIEEVEQIGEGDTSIVYKVFNTRTKKTMCKKVIKLKEETAFKNVQNAIKEFEFLVSFHHPCICQAIGLNTSEKVKGKKDQTTIAIYLEYYKYNLKNFLRETIINNTIKARIAVEVAFAMSFIHKHNMIHRDLKAENIMLNDAFEVKLIDFGLIKIDEMLLTNYSFVGSTLTKGVGTFDYMSPEMLNEEDYNSKTDVYSYGILLYFIFTGSVPHMNLKDKLNGKKIQLPKESENISSFCIDLISRCLSFRPYNRPTFNEILVDMKDNSYQLASNVDASIIDHRYNELRYFNAENYYNK</sequence>
<dbReference type="SUPFAM" id="SSF56112">
    <property type="entry name" value="Protein kinase-like (PK-like)"/>
    <property type="match status" value="2"/>
</dbReference>
<comment type="caution">
    <text evidence="2">The sequence shown here is derived from an EMBL/GenBank/DDBJ whole genome shotgun (WGS) entry which is preliminary data.</text>
</comment>
<dbReference type="Pfam" id="PF07714">
    <property type="entry name" value="PK_Tyr_Ser-Thr"/>
    <property type="match status" value="1"/>
</dbReference>